<evidence type="ECO:0008006" key="3">
    <source>
        <dbReference type="Google" id="ProtNLM"/>
    </source>
</evidence>
<name>B3EIH1_CHLL2</name>
<evidence type="ECO:0000313" key="1">
    <source>
        <dbReference type="EMBL" id="ACD91483.1"/>
    </source>
</evidence>
<sequence length="276" mass="32193">MKTLYYKYRPLYQLRPDGTREQHPFTQSIFTKGEIYYSAPKDFNDPFDCNLRIHTDGSTDADWEAYFDKLVVQDPSKKDYILQAKAEQWWNTKPEITADFGLNQHRIHYAESSVFCFSKKSNSIPMFSYYADSHQGIAVEFSFSQRDVPCGIPCGEYPGKVVFRDVEYPPSFPELNFHKIYGSNQMVRSLLFTKHYEWAHEEEFRIFRRKVPASAVQFDKTIVTRVIFGCRTTSDDIDLVRSWLAGWPSDVVLSKAETATDQFNLRVIDFETVKAV</sequence>
<dbReference type="STRING" id="290315.Clim_2463"/>
<dbReference type="KEGG" id="cli:Clim_2463"/>
<dbReference type="RefSeq" id="WP_012467348.1">
    <property type="nucleotide sequence ID" value="NC_010803.1"/>
</dbReference>
<accession>B3EIH1</accession>
<dbReference type="HOGENOM" id="CLU_050666_2_1_10"/>
<reference evidence="1 2" key="1">
    <citation type="submission" date="2008-05" db="EMBL/GenBank/DDBJ databases">
        <title>Complete sequence of Chlorobium limicola DSM 245.</title>
        <authorList>
            <consortium name="US DOE Joint Genome Institute"/>
            <person name="Lucas S."/>
            <person name="Copeland A."/>
            <person name="Lapidus A."/>
            <person name="Glavina del Rio T."/>
            <person name="Dalin E."/>
            <person name="Tice H."/>
            <person name="Bruce D."/>
            <person name="Goodwin L."/>
            <person name="Pitluck S."/>
            <person name="Schmutz J."/>
            <person name="Larimer F."/>
            <person name="Land M."/>
            <person name="Hauser L."/>
            <person name="Kyrpides N."/>
            <person name="Ovchinnikova G."/>
            <person name="Zhao F."/>
            <person name="Li T."/>
            <person name="Liu Z."/>
            <person name="Overmann J."/>
            <person name="Bryant D.A."/>
            <person name="Richardson P."/>
        </authorList>
    </citation>
    <scope>NUCLEOTIDE SEQUENCE [LARGE SCALE GENOMIC DNA]</scope>
    <source>
        <strain evidence="2">DSM 245 / NBRC 103803 / 6330</strain>
    </source>
</reference>
<dbReference type="AlphaFoldDB" id="B3EIH1"/>
<dbReference type="Proteomes" id="UP000008841">
    <property type="component" value="Chromosome"/>
</dbReference>
<proteinExistence type="predicted"/>
<dbReference type="EMBL" id="CP001097">
    <property type="protein sequence ID" value="ACD91483.1"/>
    <property type="molecule type" value="Genomic_DNA"/>
</dbReference>
<organism evidence="1 2">
    <name type="scientific">Chlorobium limicola (strain DSM 245 / NBRC 103803 / 6330)</name>
    <dbReference type="NCBI Taxonomy" id="290315"/>
    <lineage>
        <taxon>Bacteria</taxon>
        <taxon>Pseudomonadati</taxon>
        <taxon>Chlorobiota</taxon>
        <taxon>Chlorobiia</taxon>
        <taxon>Chlorobiales</taxon>
        <taxon>Chlorobiaceae</taxon>
        <taxon>Chlorobium/Pelodictyon group</taxon>
        <taxon>Chlorobium</taxon>
    </lineage>
</organism>
<dbReference type="eggNOG" id="ENOG5032XU7">
    <property type="taxonomic scope" value="Bacteria"/>
</dbReference>
<gene>
    <name evidence="1" type="ordered locus">Clim_2463</name>
</gene>
<evidence type="ECO:0000313" key="2">
    <source>
        <dbReference type="Proteomes" id="UP000008841"/>
    </source>
</evidence>
<protein>
    <recommendedName>
        <fullName evidence="3">DUF2971 domain-containing protein</fullName>
    </recommendedName>
</protein>
<dbReference type="OrthoDB" id="190848at2"/>